<dbReference type="InterPro" id="IPR001365">
    <property type="entry name" value="A_deaminase_dom"/>
</dbReference>
<dbReference type="Pfam" id="PF00962">
    <property type="entry name" value="A_deaminase"/>
    <property type="match status" value="1"/>
</dbReference>
<sequence>MIWAFWVLAITLWPVSGARDASGIPYVNDSVVQAHLSARVQLIEAEKETRQDHAFRSSLSAVAQQAERIVAAIRQDEIDHYWRVYAPLGQDDRERFAGMMFPEAKPYIPGTELWNIVQRMPKGSLLHAHSTALVSVDVIIDSLLTTEGVVISASQSISSEISGRNATISFTHANTTVSASLPSLHSTEYVANSFVPITVAATTYPGGRDAFTSFLKSKMTLTPEESIRHDLGVDAIWRKFQSCFGPIGAALNYEPIIRTYWKTLFENLVDDGVYWVELRSGGSSATLIAEGQAEADPDLDFWWDVMIDEVENFKATAKGQSFWGVRVIWSDLRGWNRTVLTNTMQIAIQRKLNYPDLFSGYDLVAQEDLGRPLSDLAPELIWFQEQTQAHNVSLPFFFHAGETLGDGNSTDSNLFDAILFDTRRIGHGFSLYKHPKLMEEVIGNRIMVEVCPISNEVLRLATDVLHHPIPAMIAHGVATSISNDDPSIMGQDDPGLSYDFYQAIQAYDNLGLGGLVRTFPNDSIHPYADALWWQGALAENSVRWSNFADQTKAEWLHDIDMGVDGTGIKARRMREWKQKWEDFCEWIVEEYGERYNASLPAPWSTNTLK</sequence>
<feature type="signal peptide" evidence="10">
    <location>
        <begin position="1"/>
        <end position="17"/>
    </location>
</feature>
<dbReference type="InterPro" id="IPR032466">
    <property type="entry name" value="Metal_Hydrolase"/>
</dbReference>
<dbReference type="EMBL" id="AMGV01000006">
    <property type="protein sequence ID" value="KEF56086.1"/>
    <property type="molecule type" value="Genomic_DNA"/>
</dbReference>
<dbReference type="GO" id="GO:0046872">
    <property type="term" value="F:metal ion binding"/>
    <property type="evidence" value="ECO:0007669"/>
    <property type="project" value="UniProtKB-KW"/>
</dbReference>
<dbReference type="GeneID" id="25282580"/>
<dbReference type="InterPro" id="IPR006330">
    <property type="entry name" value="Ado/ade_deaminase"/>
</dbReference>
<evidence type="ECO:0000259" key="11">
    <source>
        <dbReference type="Pfam" id="PF00962"/>
    </source>
</evidence>
<feature type="chain" id="PRO_5001681332" description="adenosine deaminase" evidence="10">
    <location>
        <begin position="18"/>
        <end position="609"/>
    </location>
</feature>
<evidence type="ECO:0000256" key="10">
    <source>
        <dbReference type="SAM" id="SignalP"/>
    </source>
</evidence>
<keyword evidence="13" id="KW-1185">Reference proteome</keyword>
<dbReference type="HOGENOM" id="CLU_022829_2_1_1"/>
<dbReference type="EC" id="3.5.4.4" evidence="4"/>
<dbReference type="SUPFAM" id="SSF51556">
    <property type="entry name" value="Metallo-dependent hydrolases"/>
    <property type="match status" value="1"/>
</dbReference>
<gene>
    <name evidence="12" type="ORF">A1O9_07667</name>
</gene>
<dbReference type="Gene3D" id="3.20.20.140">
    <property type="entry name" value="Metal-dependent hydrolases"/>
    <property type="match status" value="1"/>
</dbReference>
<evidence type="ECO:0000256" key="5">
    <source>
        <dbReference type="ARBA" id="ARBA00022525"/>
    </source>
</evidence>
<evidence type="ECO:0000256" key="8">
    <source>
        <dbReference type="ARBA" id="ARBA00022801"/>
    </source>
</evidence>
<dbReference type="PANTHER" id="PTHR11409">
    <property type="entry name" value="ADENOSINE DEAMINASE"/>
    <property type="match status" value="1"/>
</dbReference>
<reference evidence="12 13" key="1">
    <citation type="submission" date="2013-03" db="EMBL/GenBank/DDBJ databases">
        <title>The Genome Sequence of Exophiala aquamarina CBS 119918.</title>
        <authorList>
            <consortium name="The Broad Institute Genomics Platform"/>
            <person name="Cuomo C."/>
            <person name="de Hoog S."/>
            <person name="Gorbushina A."/>
            <person name="Walker B."/>
            <person name="Young S.K."/>
            <person name="Zeng Q."/>
            <person name="Gargeya S."/>
            <person name="Fitzgerald M."/>
            <person name="Haas B."/>
            <person name="Abouelleil A."/>
            <person name="Allen A.W."/>
            <person name="Alvarado L."/>
            <person name="Arachchi H.M."/>
            <person name="Berlin A.M."/>
            <person name="Chapman S.B."/>
            <person name="Gainer-Dewar J."/>
            <person name="Goldberg J."/>
            <person name="Griggs A."/>
            <person name="Gujja S."/>
            <person name="Hansen M."/>
            <person name="Howarth C."/>
            <person name="Imamovic A."/>
            <person name="Ireland A."/>
            <person name="Larimer J."/>
            <person name="McCowan C."/>
            <person name="Murphy C."/>
            <person name="Pearson M."/>
            <person name="Poon T.W."/>
            <person name="Priest M."/>
            <person name="Roberts A."/>
            <person name="Saif S."/>
            <person name="Shea T."/>
            <person name="Sisk P."/>
            <person name="Sykes S."/>
            <person name="Wortman J."/>
            <person name="Nusbaum C."/>
            <person name="Birren B."/>
        </authorList>
    </citation>
    <scope>NUCLEOTIDE SEQUENCE [LARGE SCALE GENOMIC DNA]</scope>
    <source>
        <strain evidence="12 13">CBS 119918</strain>
    </source>
</reference>
<evidence type="ECO:0000256" key="9">
    <source>
        <dbReference type="ARBA" id="ARBA00047764"/>
    </source>
</evidence>
<feature type="domain" description="Adenosine deaminase" evidence="11">
    <location>
        <begin position="251"/>
        <end position="492"/>
    </location>
</feature>
<dbReference type="RefSeq" id="XP_013258676.1">
    <property type="nucleotide sequence ID" value="XM_013403222.1"/>
</dbReference>
<protein>
    <recommendedName>
        <fullName evidence="4">adenosine deaminase</fullName>
        <ecNumber evidence="4">3.5.4.4</ecNumber>
    </recommendedName>
</protein>
<comment type="caution">
    <text evidence="12">The sequence shown here is derived from an EMBL/GenBank/DDBJ whole genome shotgun (WGS) entry which is preliminary data.</text>
</comment>
<evidence type="ECO:0000256" key="4">
    <source>
        <dbReference type="ARBA" id="ARBA00012784"/>
    </source>
</evidence>
<comment type="similarity">
    <text evidence="3">Belongs to the metallo-dependent hydrolases superfamily. Adenosine and AMP deaminases family. ADGF subfamily.</text>
</comment>
<name>A0A072P873_9EURO</name>
<accession>A0A072P873</accession>
<evidence type="ECO:0000256" key="3">
    <source>
        <dbReference type="ARBA" id="ARBA00006083"/>
    </source>
</evidence>
<comment type="subcellular location">
    <subcellularLocation>
        <location evidence="2">Secreted</location>
    </subcellularLocation>
</comment>
<proteinExistence type="inferred from homology"/>
<dbReference type="STRING" id="1182545.A0A072P873"/>
<keyword evidence="6" id="KW-0479">Metal-binding</keyword>
<evidence type="ECO:0000313" key="13">
    <source>
        <dbReference type="Proteomes" id="UP000027920"/>
    </source>
</evidence>
<keyword evidence="8" id="KW-0378">Hydrolase</keyword>
<dbReference type="OrthoDB" id="7202371at2759"/>
<evidence type="ECO:0000256" key="6">
    <source>
        <dbReference type="ARBA" id="ARBA00022723"/>
    </source>
</evidence>
<dbReference type="FunFam" id="3.20.20.140:FF:000017">
    <property type="entry name" value="Adenosine deaminase 2"/>
    <property type="match status" value="1"/>
</dbReference>
<dbReference type="AlphaFoldDB" id="A0A072P873"/>
<organism evidence="12 13">
    <name type="scientific">Exophiala aquamarina CBS 119918</name>
    <dbReference type="NCBI Taxonomy" id="1182545"/>
    <lineage>
        <taxon>Eukaryota</taxon>
        <taxon>Fungi</taxon>
        <taxon>Dikarya</taxon>
        <taxon>Ascomycota</taxon>
        <taxon>Pezizomycotina</taxon>
        <taxon>Eurotiomycetes</taxon>
        <taxon>Chaetothyriomycetidae</taxon>
        <taxon>Chaetothyriales</taxon>
        <taxon>Herpotrichiellaceae</taxon>
        <taxon>Exophiala</taxon>
    </lineage>
</organism>
<dbReference type="VEuPathDB" id="FungiDB:A1O9_07667"/>
<dbReference type="GO" id="GO:0006154">
    <property type="term" value="P:adenosine catabolic process"/>
    <property type="evidence" value="ECO:0007669"/>
    <property type="project" value="TreeGrafter"/>
</dbReference>
<dbReference type="PANTHER" id="PTHR11409:SF39">
    <property type="entry name" value="ADENOSINE DEAMINASE 2"/>
    <property type="match status" value="1"/>
</dbReference>
<evidence type="ECO:0000256" key="1">
    <source>
        <dbReference type="ARBA" id="ARBA00001947"/>
    </source>
</evidence>
<dbReference type="Proteomes" id="UP000027920">
    <property type="component" value="Unassembled WGS sequence"/>
</dbReference>
<dbReference type="GO" id="GO:0046103">
    <property type="term" value="P:inosine biosynthetic process"/>
    <property type="evidence" value="ECO:0007669"/>
    <property type="project" value="TreeGrafter"/>
</dbReference>
<keyword evidence="5" id="KW-0964">Secreted</keyword>
<evidence type="ECO:0000256" key="7">
    <source>
        <dbReference type="ARBA" id="ARBA00022729"/>
    </source>
</evidence>
<dbReference type="GO" id="GO:0004000">
    <property type="term" value="F:adenosine deaminase activity"/>
    <property type="evidence" value="ECO:0007669"/>
    <property type="project" value="TreeGrafter"/>
</dbReference>
<evidence type="ECO:0000256" key="2">
    <source>
        <dbReference type="ARBA" id="ARBA00004613"/>
    </source>
</evidence>
<comment type="cofactor">
    <cofactor evidence="1">
        <name>Zn(2+)</name>
        <dbReference type="ChEBI" id="CHEBI:29105"/>
    </cofactor>
</comment>
<keyword evidence="7 10" id="KW-0732">Signal</keyword>
<dbReference type="GO" id="GO:0005576">
    <property type="term" value="C:extracellular region"/>
    <property type="evidence" value="ECO:0007669"/>
    <property type="project" value="UniProtKB-SubCell"/>
</dbReference>
<evidence type="ECO:0000313" key="12">
    <source>
        <dbReference type="EMBL" id="KEF56086.1"/>
    </source>
</evidence>
<comment type="catalytic activity">
    <reaction evidence="9">
        <text>adenosine + H2O + H(+) = inosine + NH4(+)</text>
        <dbReference type="Rhea" id="RHEA:24408"/>
        <dbReference type="ChEBI" id="CHEBI:15377"/>
        <dbReference type="ChEBI" id="CHEBI:15378"/>
        <dbReference type="ChEBI" id="CHEBI:16335"/>
        <dbReference type="ChEBI" id="CHEBI:17596"/>
        <dbReference type="ChEBI" id="CHEBI:28938"/>
        <dbReference type="EC" id="3.5.4.4"/>
    </reaction>
</comment>